<evidence type="ECO:0000313" key="2">
    <source>
        <dbReference type="Proteomes" id="UP000054350"/>
    </source>
</evidence>
<sequence length="51" mass="5715">MTLMAVGSVKSRPTILGLLVWMVEIIKIYDTVEDDDDDFALGEPTQANRDM</sequence>
<dbReference type="VEuPathDB" id="FungiDB:AMAG_18610"/>
<dbReference type="EMBL" id="GG745336">
    <property type="protein sequence ID" value="KNE60807.1"/>
    <property type="molecule type" value="Genomic_DNA"/>
</dbReference>
<protein>
    <submittedName>
        <fullName evidence="1">Uncharacterized protein</fullName>
    </submittedName>
</protein>
<keyword evidence="2" id="KW-1185">Reference proteome</keyword>
<dbReference type="AlphaFoldDB" id="A0A0L0SED8"/>
<dbReference type="Proteomes" id="UP000054350">
    <property type="component" value="Unassembled WGS sequence"/>
</dbReference>
<evidence type="ECO:0000313" key="1">
    <source>
        <dbReference type="EMBL" id="KNE60807.1"/>
    </source>
</evidence>
<reference evidence="2" key="2">
    <citation type="submission" date="2009-11" db="EMBL/GenBank/DDBJ databases">
        <title>The Genome Sequence of Allomyces macrogynus strain ATCC 38327.</title>
        <authorList>
            <consortium name="The Broad Institute Genome Sequencing Platform"/>
            <person name="Russ C."/>
            <person name="Cuomo C."/>
            <person name="Shea T."/>
            <person name="Young S.K."/>
            <person name="Zeng Q."/>
            <person name="Koehrsen M."/>
            <person name="Haas B."/>
            <person name="Borodovsky M."/>
            <person name="Guigo R."/>
            <person name="Alvarado L."/>
            <person name="Berlin A."/>
            <person name="Borenstein D."/>
            <person name="Chen Z."/>
            <person name="Engels R."/>
            <person name="Freedman E."/>
            <person name="Gellesch M."/>
            <person name="Goldberg J."/>
            <person name="Griggs A."/>
            <person name="Gujja S."/>
            <person name="Heiman D."/>
            <person name="Hepburn T."/>
            <person name="Howarth C."/>
            <person name="Jen D."/>
            <person name="Larson L."/>
            <person name="Lewis B."/>
            <person name="Mehta T."/>
            <person name="Park D."/>
            <person name="Pearson M."/>
            <person name="Roberts A."/>
            <person name="Saif S."/>
            <person name="Shenoy N."/>
            <person name="Sisk P."/>
            <person name="Stolte C."/>
            <person name="Sykes S."/>
            <person name="Walk T."/>
            <person name="White J."/>
            <person name="Yandava C."/>
            <person name="Burger G."/>
            <person name="Gray M.W."/>
            <person name="Holland P.W.H."/>
            <person name="King N."/>
            <person name="Lang F.B.F."/>
            <person name="Roger A.J."/>
            <person name="Ruiz-Trillo I."/>
            <person name="Lander E."/>
            <person name="Nusbaum C."/>
        </authorList>
    </citation>
    <scope>NUCLEOTIDE SEQUENCE [LARGE SCALE GENOMIC DNA]</scope>
    <source>
        <strain evidence="2">ATCC 38327</strain>
    </source>
</reference>
<gene>
    <name evidence="1" type="ORF">AMAG_18610</name>
</gene>
<name>A0A0L0SED8_ALLM3</name>
<dbReference type="OrthoDB" id="7459479at2759"/>
<reference evidence="1 2" key="1">
    <citation type="submission" date="2009-11" db="EMBL/GenBank/DDBJ databases">
        <title>Annotation of Allomyces macrogynus ATCC 38327.</title>
        <authorList>
            <consortium name="The Broad Institute Genome Sequencing Platform"/>
            <person name="Russ C."/>
            <person name="Cuomo C."/>
            <person name="Burger G."/>
            <person name="Gray M.W."/>
            <person name="Holland P.W.H."/>
            <person name="King N."/>
            <person name="Lang F.B.F."/>
            <person name="Roger A.J."/>
            <person name="Ruiz-Trillo I."/>
            <person name="Young S.K."/>
            <person name="Zeng Q."/>
            <person name="Gargeya S."/>
            <person name="Fitzgerald M."/>
            <person name="Haas B."/>
            <person name="Abouelleil A."/>
            <person name="Alvarado L."/>
            <person name="Arachchi H.M."/>
            <person name="Berlin A."/>
            <person name="Chapman S.B."/>
            <person name="Gearin G."/>
            <person name="Goldberg J."/>
            <person name="Griggs A."/>
            <person name="Gujja S."/>
            <person name="Hansen M."/>
            <person name="Heiman D."/>
            <person name="Howarth C."/>
            <person name="Larimer J."/>
            <person name="Lui A."/>
            <person name="MacDonald P.J.P."/>
            <person name="McCowen C."/>
            <person name="Montmayeur A."/>
            <person name="Murphy C."/>
            <person name="Neiman D."/>
            <person name="Pearson M."/>
            <person name="Priest M."/>
            <person name="Roberts A."/>
            <person name="Saif S."/>
            <person name="Shea T."/>
            <person name="Sisk P."/>
            <person name="Stolte C."/>
            <person name="Sykes S."/>
            <person name="Wortman J."/>
            <person name="Nusbaum C."/>
            <person name="Birren B."/>
        </authorList>
    </citation>
    <scope>NUCLEOTIDE SEQUENCE [LARGE SCALE GENOMIC DNA]</scope>
    <source>
        <strain evidence="1 2">ATCC 38327</strain>
    </source>
</reference>
<accession>A0A0L0SED8</accession>
<proteinExistence type="predicted"/>
<organism evidence="1 2">
    <name type="scientific">Allomyces macrogynus (strain ATCC 38327)</name>
    <name type="common">Allomyces javanicus var. macrogynus</name>
    <dbReference type="NCBI Taxonomy" id="578462"/>
    <lineage>
        <taxon>Eukaryota</taxon>
        <taxon>Fungi</taxon>
        <taxon>Fungi incertae sedis</taxon>
        <taxon>Blastocladiomycota</taxon>
        <taxon>Blastocladiomycetes</taxon>
        <taxon>Blastocladiales</taxon>
        <taxon>Blastocladiaceae</taxon>
        <taxon>Allomyces</taxon>
    </lineage>
</organism>